<dbReference type="Proteomes" id="UP001159363">
    <property type="component" value="Chromosome 10"/>
</dbReference>
<keyword evidence="2" id="KW-1185">Reference proteome</keyword>
<comment type="caution">
    <text evidence="1">The sequence shown here is derived from an EMBL/GenBank/DDBJ whole genome shotgun (WGS) entry which is preliminary data.</text>
</comment>
<protein>
    <submittedName>
        <fullName evidence="1">Uncharacterized protein</fullName>
    </submittedName>
</protein>
<name>A0ABQ9GK76_9NEOP</name>
<evidence type="ECO:0000313" key="1">
    <source>
        <dbReference type="EMBL" id="KAJ8872430.1"/>
    </source>
</evidence>
<accession>A0ABQ9GK76</accession>
<dbReference type="EMBL" id="JARBHB010000011">
    <property type="protein sequence ID" value="KAJ8872430.1"/>
    <property type="molecule type" value="Genomic_DNA"/>
</dbReference>
<reference evidence="1 2" key="1">
    <citation type="submission" date="2023-02" db="EMBL/GenBank/DDBJ databases">
        <title>LHISI_Scaffold_Assembly.</title>
        <authorList>
            <person name="Stuart O.P."/>
            <person name="Cleave R."/>
            <person name="Magrath M.J.L."/>
            <person name="Mikheyev A.S."/>
        </authorList>
    </citation>
    <scope>NUCLEOTIDE SEQUENCE [LARGE SCALE GENOMIC DNA]</scope>
    <source>
        <strain evidence="1">Daus_M_001</strain>
        <tissue evidence="1">Leg muscle</tissue>
    </source>
</reference>
<proteinExistence type="predicted"/>
<organism evidence="1 2">
    <name type="scientific">Dryococelus australis</name>
    <dbReference type="NCBI Taxonomy" id="614101"/>
    <lineage>
        <taxon>Eukaryota</taxon>
        <taxon>Metazoa</taxon>
        <taxon>Ecdysozoa</taxon>
        <taxon>Arthropoda</taxon>
        <taxon>Hexapoda</taxon>
        <taxon>Insecta</taxon>
        <taxon>Pterygota</taxon>
        <taxon>Neoptera</taxon>
        <taxon>Polyneoptera</taxon>
        <taxon>Phasmatodea</taxon>
        <taxon>Verophasmatodea</taxon>
        <taxon>Anareolatae</taxon>
        <taxon>Phasmatidae</taxon>
        <taxon>Eurycanthinae</taxon>
        <taxon>Dryococelus</taxon>
    </lineage>
</organism>
<gene>
    <name evidence="1" type="ORF">PR048_026034</name>
</gene>
<evidence type="ECO:0000313" key="2">
    <source>
        <dbReference type="Proteomes" id="UP001159363"/>
    </source>
</evidence>
<sequence>MIFVRTTVQHIRFVCVLTNAHGTTSSDLNLRLRAYTMIHESSQRTLAISLHYINVVGYLLPNLISHSWLRSPDGLPSGS</sequence>